<organism evidence="1 2">
    <name type="scientific">Actinopolymorpha singaporensis</name>
    <dbReference type="NCBI Taxonomy" id="117157"/>
    <lineage>
        <taxon>Bacteria</taxon>
        <taxon>Bacillati</taxon>
        <taxon>Actinomycetota</taxon>
        <taxon>Actinomycetes</taxon>
        <taxon>Propionibacteriales</taxon>
        <taxon>Actinopolymorphaceae</taxon>
        <taxon>Actinopolymorpha</taxon>
    </lineage>
</organism>
<sequence>MAPEPGGPVERLWKLHDQSKTEADELARHRLVWEITKIHIKEGPFFQGSVSNSPEIVLVHQELKNVPRRNNLAQGGFTAPWIHPTPAVYDPEVMFWSAPEKHKG</sequence>
<dbReference type="EMBL" id="LT629732">
    <property type="protein sequence ID" value="SDS61753.1"/>
    <property type="molecule type" value="Genomic_DNA"/>
</dbReference>
<name>A0A1H1TNB3_9ACTN</name>
<dbReference type="STRING" id="117157.SAMN04489717_3272"/>
<evidence type="ECO:0000313" key="2">
    <source>
        <dbReference type="Proteomes" id="UP000198983"/>
    </source>
</evidence>
<proteinExistence type="predicted"/>
<evidence type="ECO:0000313" key="1">
    <source>
        <dbReference type="EMBL" id="SDS61753.1"/>
    </source>
</evidence>
<keyword evidence="2" id="KW-1185">Reference proteome</keyword>
<dbReference type="AlphaFoldDB" id="A0A1H1TNB3"/>
<dbReference type="Proteomes" id="UP000198983">
    <property type="component" value="Chromosome I"/>
</dbReference>
<accession>A0A1H1TNB3</accession>
<gene>
    <name evidence="1" type="ORF">SAMN04489717_3272</name>
</gene>
<protein>
    <submittedName>
        <fullName evidence="1">Peptide/nickel transport system substrate-binding protein</fullName>
    </submittedName>
</protein>
<reference evidence="1 2" key="1">
    <citation type="submission" date="2016-10" db="EMBL/GenBank/DDBJ databases">
        <authorList>
            <person name="de Groot N.N."/>
        </authorList>
    </citation>
    <scope>NUCLEOTIDE SEQUENCE [LARGE SCALE GENOMIC DNA]</scope>
    <source>
        <strain evidence="1 2">DSM 22024</strain>
    </source>
</reference>